<gene>
    <name evidence="4" type="ordered locus">LD85_0994</name>
</gene>
<dbReference type="SUPFAM" id="SSF46785">
    <property type="entry name" value="Winged helix' DNA-binding domain"/>
    <property type="match status" value="1"/>
</dbReference>
<dbReference type="InterPro" id="IPR054588">
    <property type="entry name" value="Csa3_N"/>
</dbReference>
<name>D2PIT4_SACI9</name>
<organism evidence="4 5">
    <name type="scientific">Saccharolobus islandicus (strain L.D.8.5 / Lassen #2)</name>
    <name type="common">Sulfolobus islandicus</name>
    <dbReference type="NCBI Taxonomy" id="425944"/>
    <lineage>
        <taxon>Archaea</taxon>
        <taxon>Thermoproteota</taxon>
        <taxon>Thermoprotei</taxon>
        <taxon>Sulfolobales</taxon>
        <taxon>Sulfolobaceae</taxon>
        <taxon>Saccharolobus</taxon>
    </lineage>
</organism>
<dbReference type="RefSeq" id="WP_012952625.1">
    <property type="nucleotide sequence ID" value="NC_013769.1"/>
</dbReference>
<feature type="domain" description="Csa3 N-terminal" evidence="3">
    <location>
        <begin position="3"/>
        <end position="115"/>
    </location>
</feature>
<dbReference type="Gene3D" id="1.10.10.10">
    <property type="entry name" value="Winged helix-like DNA-binding domain superfamily/Winged helix DNA-binding domain"/>
    <property type="match status" value="1"/>
</dbReference>
<evidence type="ECO:0000256" key="1">
    <source>
        <dbReference type="SAM" id="Phobius"/>
    </source>
</evidence>
<dbReference type="GO" id="GO:0003700">
    <property type="term" value="F:DNA-binding transcription factor activity"/>
    <property type="evidence" value="ECO:0007669"/>
    <property type="project" value="InterPro"/>
</dbReference>
<dbReference type="InterPro" id="IPR001845">
    <property type="entry name" value="HTH_ArsR_DNA-bd_dom"/>
</dbReference>
<dbReference type="Pfam" id="PF01022">
    <property type="entry name" value="HTH_5"/>
    <property type="match status" value="1"/>
</dbReference>
<keyword evidence="4" id="KW-0238">DNA-binding</keyword>
<accession>D2PIT4</accession>
<keyword evidence="1" id="KW-0812">Transmembrane</keyword>
<keyword evidence="1" id="KW-1133">Transmembrane helix</keyword>
<dbReference type="GO" id="GO:0003677">
    <property type="term" value="F:DNA binding"/>
    <property type="evidence" value="ECO:0007669"/>
    <property type="project" value="UniProtKB-KW"/>
</dbReference>
<evidence type="ECO:0000313" key="5">
    <source>
        <dbReference type="Proteomes" id="UP000001404"/>
    </source>
</evidence>
<reference evidence="5" key="1">
    <citation type="journal article" date="2009" name="Proc. Natl. Acad. Sci. U.S.A.">
        <title>Biogeography of the Sulfolobus islandicus pan-genome.</title>
        <authorList>
            <person name="Reno M.L."/>
            <person name="Held N.L."/>
            <person name="Fields C.J."/>
            <person name="Burke P.V."/>
            <person name="Whitaker R.J."/>
        </authorList>
    </citation>
    <scope>NUCLEOTIDE SEQUENCE [LARGE SCALE GENOMIC DNA]</scope>
    <source>
        <strain evidence="5">L.D.8.5 / Lassen #2</strain>
    </source>
</reference>
<dbReference type="InterPro" id="IPR036388">
    <property type="entry name" value="WH-like_DNA-bd_sf"/>
</dbReference>
<evidence type="ECO:0000259" key="3">
    <source>
        <dbReference type="Pfam" id="PF22662"/>
    </source>
</evidence>
<dbReference type="InterPro" id="IPR036390">
    <property type="entry name" value="WH_DNA-bd_sf"/>
</dbReference>
<dbReference type="NCBIfam" id="TIGR01884">
    <property type="entry name" value="cas_HTH"/>
    <property type="match status" value="1"/>
</dbReference>
<feature type="domain" description="HTH arsR-type" evidence="2">
    <location>
        <begin position="151"/>
        <end position="186"/>
    </location>
</feature>
<feature type="transmembrane region" description="Helical" evidence="1">
    <location>
        <begin position="95"/>
        <end position="114"/>
    </location>
</feature>
<dbReference type="KEGG" id="sii:LD85_0994"/>
<dbReference type="InterPro" id="IPR010163">
    <property type="entry name" value="Csa3"/>
</dbReference>
<sequence>MVTLVISLGFTVEYLVRVISNRGLKDVDGVVVFSVYGKDEFSKKRSDETLRYAEDYLNKVGVKNYILKYVNVDVPFEEILSQINDVLHPYIEIEFHLIGGMRVLLLSLYYYAMLCNLVKKKVKMTLYTEDFASSYEPPLNLPEIPESREALEIVRLLNREGEMKLSDIAKKLGKSESTISKQLDLLDGLIECRKIQNKKMCKLSPMGKILITMW</sequence>
<dbReference type="Gene3D" id="3.40.50.11700">
    <property type="match status" value="1"/>
</dbReference>
<dbReference type="EMBL" id="CP001731">
    <property type="protein sequence ID" value="ADB86687.1"/>
    <property type="molecule type" value="Genomic_DNA"/>
</dbReference>
<dbReference type="Pfam" id="PF22662">
    <property type="entry name" value="Csa3_N"/>
    <property type="match status" value="1"/>
</dbReference>
<protein>
    <submittedName>
        <fullName evidence="4">CRISPR locus-related DNA-binding protein</fullName>
    </submittedName>
</protein>
<evidence type="ECO:0000313" key="4">
    <source>
        <dbReference type="EMBL" id="ADB86687.1"/>
    </source>
</evidence>
<evidence type="ECO:0000259" key="2">
    <source>
        <dbReference type="Pfam" id="PF01022"/>
    </source>
</evidence>
<proteinExistence type="predicted"/>
<dbReference type="HOGENOM" id="CLU_107894_2_0_2"/>
<dbReference type="AlphaFoldDB" id="D2PIT4"/>
<keyword evidence="1" id="KW-0472">Membrane</keyword>
<dbReference type="Proteomes" id="UP000001404">
    <property type="component" value="Chromosome"/>
</dbReference>